<feature type="compositionally biased region" description="Acidic residues" evidence="1">
    <location>
        <begin position="38"/>
        <end position="53"/>
    </location>
</feature>
<feature type="region of interest" description="Disordered" evidence="1">
    <location>
        <begin position="38"/>
        <end position="57"/>
    </location>
</feature>
<dbReference type="Proteomes" id="UP001163850">
    <property type="component" value="Unassembled WGS sequence"/>
</dbReference>
<reference evidence="2" key="1">
    <citation type="submission" date="2022-08" db="EMBL/GenBank/DDBJ databases">
        <authorList>
            <consortium name="DOE Joint Genome Institute"/>
            <person name="Min B."/>
            <person name="Riley R."/>
            <person name="Sierra-Patev S."/>
            <person name="Naranjo-Ortiz M."/>
            <person name="Looney B."/>
            <person name="Konkel Z."/>
            <person name="Slot J.C."/>
            <person name="Sakamoto Y."/>
            <person name="Steenwyk J.L."/>
            <person name="Rokas A."/>
            <person name="Carro J."/>
            <person name="Camarero S."/>
            <person name="Ferreira P."/>
            <person name="Molpeceres G."/>
            <person name="Ruiz-Duenas F.J."/>
            <person name="Serrano A."/>
            <person name="Henrissat B."/>
            <person name="Drula E."/>
            <person name="Hughes K.W."/>
            <person name="Mata J.L."/>
            <person name="Ishikawa N.K."/>
            <person name="Vargas-Isla R."/>
            <person name="Ushijima S."/>
            <person name="Smith C.A."/>
            <person name="Ahrendt S."/>
            <person name="Andreopoulos W."/>
            <person name="He G."/>
            <person name="Labutti K."/>
            <person name="Lipzen A."/>
            <person name="Ng V."/>
            <person name="Sandor L."/>
            <person name="Barry K."/>
            <person name="Martinez A.T."/>
            <person name="Xiao Y."/>
            <person name="Gibbons J.G."/>
            <person name="Terashima K."/>
            <person name="Hibbett D.S."/>
            <person name="Grigoriev I.V."/>
        </authorList>
    </citation>
    <scope>NUCLEOTIDE SEQUENCE</scope>
    <source>
        <strain evidence="2">TFB7829</strain>
    </source>
</reference>
<name>A0AA38UTM4_9AGAR</name>
<sequence>MAPIMFRNRSYVASACPIPTAKHEQEAVRFKLAMLEEEERDEEDYSADDEGGMDFESSFDTSFDAQQDHHQSLGDMYSRFFGAAKDHNRDMSNPTSSTDVRTHVLNYQTDIEEEEWDEAEILEEHECSPNCFFCRISTSICRIQHPELYYSSDEEDDFEDCTTSMPATHCVPDCISCARERLRAEGYKFPRYQYDQSDHTEDDDDAEMQEMSKPPKQGIKQEEAAEVKDSERRGSFNFSLIFTPPPSGLQKQAESTARSVELIEPFPRVFFPPPKTSDTDVC</sequence>
<organism evidence="2 3">
    <name type="scientific">Lentinula detonsa</name>
    <dbReference type="NCBI Taxonomy" id="2804962"/>
    <lineage>
        <taxon>Eukaryota</taxon>
        <taxon>Fungi</taxon>
        <taxon>Dikarya</taxon>
        <taxon>Basidiomycota</taxon>
        <taxon>Agaricomycotina</taxon>
        <taxon>Agaricomycetes</taxon>
        <taxon>Agaricomycetidae</taxon>
        <taxon>Agaricales</taxon>
        <taxon>Marasmiineae</taxon>
        <taxon>Omphalotaceae</taxon>
        <taxon>Lentinula</taxon>
    </lineage>
</organism>
<comment type="caution">
    <text evidence="2">The sequence shown here is derived from an EMBL/GenBank/DDBJ whole genome shotgun (WGS) entry which is preliminary data.</text>
</comment>
<gene>
    <name evidence="2" type="ORF">F5890DRAFT_1504290</name>
</gene>
<feature type="region of interest" description="Disordered" evidence="1">
    <location>
        <begin position="194"/>
        <end position="232"/>
    </location>
</feature>
<dbReference type="EMBL" id="MU801942">
    <property type="protein sequence ID" value="KAJ3986392.1"/>
    <property type="molecule type" value="Genomic_DNA"/>
</dbReference>
<protein>
    <submittedName>
        <fullName evidence="2">Uncharacterized protein</fullName>
    </submittedName>
</protein>
<dbReference type="AlphaFoldDB" id="A0AA38UTM4"/>
<feature type="region of interest" description="Disordered" evidence="1">
    <location>
        <begin position="237"/>
        <end position="256"/>
    </location>
</feature>
<proteinExistence type="predicted"/>
<evidence type="ECO:0000313" key="2">
    <source>
        <dbReference type="EMBL" id="KAJ3986392.1"/>
    </source>
</evidence>
<evidence type="ECO:0000313" key="3">
    <source>
        <dbReference type="Proteomes" id="UP001163850"/>
    </source>
</evidence>
<evidence type="ECO:0000256" key="1">
    <source>
        <dbReference type="SAM" id="MobiDB-lite"/>
    </source>
</evidence>
<feature type="compositionally biased region" description="Basic and acidic residues" evidence="1">
    <location>
        <begin position="219"/>
        <end position="232"/>
    </location>
</feature>
<accession>A0AA38UTM4</accession>